<sequence length="81" mass="8947">MAVVMNFIGINVNNMNNNCGVFVGANNHVGWDAHAKFSMGNGMFIGMNSTIYNSNVVIDQDIIDAPIFDQDFKPGFNNQQF</sequence>
<evidence type="ECO:0000313" key="1">
    <source>
        <dbReference type="EMBL" id="MBU9712325.1"/>
    </source>
</evidence>
<proteinExistence type="predicted"/>
<dbReference type="Proteomes" id="UP000784880">
    <property type="component" value="Unassembled WGS sequence"/>
</dbReference>
<name>A0ABS6JIN6_9BACI</name>
<organism evidence="1 2">
    <name type="scientific">Evansella tamaricis</name>
    <dbReference type="NCBI Taxonomy" id="2069301"/>
    <lineage>
        <taxon>Bacteria</taxon>
        <taxon>Bacillati</taxon>
        <taxon>Bacillota</taxon>
        <taxon>Bacilli</taxon>
        <taxon>Bacillales</taxon>
        <taxon>Bacillaceae</taxon>
        <taxon>Evansella</taxon>
    </lineage>
</organism>
<comment type="caution">
    <text evidence="1">The sequence shown here is derived from an EMBL/GenBank/DDBJ whole genome shotgun (WGS) entry which is preliminary data.</text>
</comment>
<keyword evidence="2" id="KW-1185">Reference proteome</keyword>
<gene>
    <name evidence="1" type="ORF">KS419_11290</name>
</gene>
<evidence type="ECO:0000313" key="2">
    <source>
        <dbReference type="Proteomes" id="UP000784880"/>
    </source>
</evidence>
<reference evidence="1 2" key="1">
    <citation type="submission" date="2021-06" db="EMBL/GenBank/DDBJ databases">
        <title>Bacillus sp. RD4P76, an endophyte from a halophyte.</title>
        <authorList>
            <person name="Sun J.-Q."/>
        </authorList>
    </citation>
    <scope>NUCLEOTIDE SEQUENCE [LARGE SCALE GENOMIC DNA]</scope>
    <source>
        <strain evidence="1 2">CGMCC 1.15917</strain>
    </source>
</reference>
<protein>
    <submittedName>
        <fullName evidence="1">Uncharacterized protein</fullName>
    </submittedName>
</protein>
<accession>A0ABS6JIN6</accession>
<dbReference type="RefSeq" id="WP_217066511.1">
    <property type="nucleotide sequence ID" value="NZ_JAHQCS010000096.1"/>
</dbReference>
<dbReference type="EMBL" id="JAHQCS010000096">
    <property type="protein sequence ID" value="MBU9712325.1"/>
    <property type="molecule type" value="Genomic_DNA"/>
</dbReference>